<keyword evidence="9 11" id="KW-0665">Pyrimidine biosynthesis</keyword>
<proteinExistence type="inferred from homology"/>
<evidence type="ECO:0000259" key="12">
    <source>
        <dbReference type="Pfam" id="PF00696"/>
    </source>
</evidence>
<comment type="caution">
    <text evidence="13">The sequence shown here is derived from an EMBL/GenBank/DDBJ whole genome shotgun (WGS) entry which is preliminary data.</text>
</comment>
<evidence type="ECO:0000256" key="10">
    <source>
        <dbReference type="ARBA" id="ARBA00047767"/>
    </source>
</evidence>
<feature type="binding site" evidence="11">
    <location>
        <position position="55"/>
    </location>
    <ligand>
        <name>ATP</name>
        <dbReference type="ChEBI" id="CHEBI:30616"/>
    </ligand>
</feature>
<dbReference type="GO" id="GO:0044210">
    <property type="term" value="P:'de novo' CTP biosynthetic process"/>
    <property type="evidence" value="ECO:0007669"/>
    <property type="project" value="UniProtKB-UniRule"/>
</dbReference>
<comment type="similarity">
    <text evidence="3 11">Belongs to the UMP kinase family.</text>
</comment>
<dbReference type="PIRSF" id="PIRSF005650">
    <property type="entry name" value="Uridylate_kin"/>
    <property type="match status" value="1"/>
</dbReference>
<evidence type="ECO:0000256" key="11">
    <source>
        <dbReference type="HAMAP-Rule" id="MF_01220"/>
    </source>
</evidence>
<dbReference type="NCBIfam" id="TIGR02075">
    <property type="entry name" value="pyrH_bact"/>
    <property type="match status" value="1"/>
</dbReference>
<comment type="activity regulation">
    <text evidence="11">Inhibited by UTP.</text>
</comment>
<comment type="subcellular location">
    <subcellularLocation>
        <location evidence="1 11">Cytoplasm</location>
    </subcellularLocation>
</comment>
<evidence type="ECO:0000256" key="3">
    <source>
        <dbReference type="ARBA" id="ARBA00007614"/>
    </source>
</evidence>
<organism evidence="13 14">
    <name type="scientific">Candidatus Amphirhobacter heronislandensis</name>
    <dbReference type="NCBI Taxonomy" id="1732024"/>
    <lineage>
        <taxon>Bacteria</taxon>
        <taxon>Pseudomonadati</taxon>
        <taxon>Pseudomonadota</taxon>
        <taxon>Gammaproteobacteria</taxon>
        <taxon>Candidatus Tethybacterales</taxon>
        <taxon>Candidatus Tethybacteraceae</taxon>
        <taxon>Candidatus Amphirhobacter</taxon>
    </lineage>
</organism>
<dbReference type="InterPro" id="IPR036393">
    <property type="entry name" value="AceGlu_kinase-like_sf"/>
</dbReference>
<dbReference type="InterPro" id="IPR001048">
    <property type="entry name" value="Asp/Glu/Uridylate_kinase"/>
</dbReference>
<evidence type="ECO:0000256" key="5">
    <source>
        <dbReference type="ARBA" id="ARBA00022679"/>
    </source>
</evidence>
<dbReference type="Gene3D" id="3.40.1160.10">
    <property type="entry name" value="Acetylglutamate kinase-like"/>
    <property type="match status" value="1"/>
</dbReference>
<feature type="binding site" evidence="11">
    <location>
        <begin position="132"/>
        <end position="139"/>
    </location>
    <ligand>
        <name>UMP</name>
        <dbReference type="ChEBI" id="CHEBI:57865"/>
    </ligand>
</feature>
<dbReference type="CDD" id="cd04254">
    <property type="entry name" value="AAK_UMPK-PyrH-Ec"/>
    <property type="match status" value="1"/>
</dbReference>
<dbReference type="EC" id="2.7.4.22" evidence="11"/>
<dbReference type="InterPro" id="IPR015963">
    <property type="entry name" value="Uridylate_kinase_bac"/>
</dbReference>
<evidence type="ECO:0000256" key="1">
    <source>
        <dbReference type="ARBA" id="ARBA00004496"/>
    </source>
</evidence>
<feature type="binding site" evidence="11">
    <location>
        <begin position="7"/>
        <end position="10"/>
    </location>
    <ligand>
        <name>ATP</name>
        <dbReference type="ChEBI" id="CHEBI:30616"/>
    </ligand>
</feature>
<evidence type="ECO:0000256" key="8">
    <source>
        <dbReference type="ARBA" id="ARBA00022840"/>
    </source>
</evidence>
<comment type="subunit">
    <text evidence="11">Homohexamer.</text>
</comment>
<dbReference type="AlphaFoldDB" id="A0A930UG45"/>
<keyword evidence="14" id="KW-1185">Reference proteome</keyword>
<keyword evidence="5 11" id="KW-0808">Transferase</keyword>
<comment type="function">
    <text evidence="11">Catalyzes the reversible phosphorylation of UMP to UDP.</text>
</comment>
<dbReference type="PANTHER" id="PTHR42833">
    <property type="entry name" value="URIDYLATE KINASE"/>
    <property type="match status" value="1"/>
</dbReference>
<name>A0A930UG45_9GAMM</name>
<reference evidence="13" key="1">
    <citation type="submission" date="2020-10" db="EMBL/GenBank/DDBJ databases">
        <title>An improved Amphimedon queenslandica hologenome assembly reveals how three proteobacterial symbionts can extend the metabolic phenotypic of their marine sponge host.</title>
        <authorList>
            <person name="Degnan B."/>
            <person name="Degnan S."/>
            <person name="Xiang X."/>
        </authorList>
    </citation>
    <scope>NUCLEOTIDE SEQUENCE</scope>
    <source>
        <strain evidence="13">AqS2</strain>
    </source>
</reference>
<dbReference type="Pfam" id="PF00696">
    <property type="entry name" value="AA_kinase"/>
    <property type="match status" value="1"/>
</dbReference>
<protein>
    <recommendedName>
        <fullName evidence="11">Uridylate kinase</fullName>
        <shortName evidence="11">UK</shortName>
        <ecNumber evidence="11">2.7.4.22</ecNumber>
    </recommendedName>
    <alternativeName>
        <fullName evidence="11">Uridine monophosphate kinase</fullName>
        <shortName evidence="11">UMP kinase</shortName>
        <shortName evidence="11">UMPK</shortName>
    </alternativeName>
</protein>
<evidence type="ECO:0000256" key="7">
    <source>
        <dbReference type="ARBA" id="ARBA00022777"/>
    </source>
</evidence>
<evidence type="ECO:0000313" key="13">
    <source>
        <dbReference type="EMBL" id="MBF2734599.1"/>
    </source>
</evidence>
<feature type="binding site" evidence="11">
    <location>
        <position position="159"/>
    </location>
    <ligand>
        <name>ATP</name>
        <dbReference type="ChEBI" id="CHEBI:30616"/>
    </ligand>
</feature>
<feature type="domain" description="Aspartate/glutamate/uridylate kinase" evidence="12">
    <location>
        <begin position="2"/>
        <end position="213"/>
    </location>
</feature>
<dbReference type="SUPFAM" id="SSF53633">
    <property type="entry name" value="Carbamate kinase-like"/>
    <property type="match status" value="1"/>
</dbReference>
<keyword evidence="8 11" id="KW-0067">ATP-binding</keyword>
<dbReference type="EMBL" id="JADHEI010000009">
    <property type="protein sequence ID" value="MBF2734599.1"/>
    <property type="molecule type" value="Genomic_DNA"/>
</dbReference>
<dbReference type="FunFam" id="3.40.1160.10:FF:000001">
    <property type="entry name" value="Uridylate kinase"/>
    <property type="match status" value="1"/>
</dbReference>
<keyword evidence="7 11" id="KW-0418">Kinase</keyword>
<gene>
    <name evidence="11" type="primary">pyrH</name>
    <name evidence="13" type="ORF">ISN26_00640</name>
</gene>
<dbReference type="GO" id="GO:0033862">
    <property type="term" value="F:UMP kinase activity"/>
    <property type="evidence" value="ECO:0007669"/>
    <property type="project" value="UniProtKB-EC"/>
</dbReference>
<dbReference type="GO" id="GO:0005524">
    <property type="term" value="F:ATP binding"/>
    <property type="evidence" value="ECO:0007669"/>
    <property type="project" value="UniProtKB-KW"/>
</dbReference>
<dbReference type="Proteomes" id="UP000604381">
    <property type="component" value="Unassembled WGS sequence"/>
</dbReference>
<keyword evidence="4 11" id="KW-0963">Cytoplasm</keyword>
<feature type="binding site" evidence="11">
    <location>
        <position position="160"/>
    </location>
    <ligand>
        <name>ATP</name>
        <dbReference type="ChEBI" id="CHEBI:30616"/>
    </ligand>
</feature>
<dbReference type="PANTHER" id="PTHR42833:SF4">
    <property type="entry name" value="URIDYLATE KINASE PUMPKIN, CHLOROPLASTIC"/>
    <property type="match status" value="1"/>
</dbReference>
<comment type="caution">
    <text evidence="11">Lacks conserved residue(s) required for the propagation of feature annotation.</text>
</comment>
<dbReference type="HAMAP" id="MF_01220_B">
    <property type="entry name" value="PyrH_B"/>
    <property type="match status" value="1"/>
</dbReference>
<accession>A0A930UG45</accession>
<evidence type="ECO:0000256" key="4">
    <source>
        <dbReference type="ARBA" id="ARBA00022490"/>
    </source>
</evidence>
<dbReference type="GO" id="GO:0005737">
    <property type="term" value="C:cytoplasm"/>
    <property type="evidence" value="ECO:0007669"/>
    <property type="project" value="UniProtKB-SubCell"/>
</dbReference>
<keyword evidence="6 11" id="KW-0547">Nucleotide-binding</keyword>
<feature type="binding site" evidence="11">
    <location>
        <position position="165"/>
    </location>
    <ligand>
        <name>ATP</name>
        <dbReference type="ChEBI" id="CHEBI:30616"/>
    </ligand>
</feature>
<feature type="binding site" evidence="11">
    <location>
        <position position="51"/>
    </location>
    <ligand>
        <name>ATP</name>
        <dbReference type="ChEBI" id="CHEBI:30616"/>
    </ligand>
</feature>
<feature type="binding site" evidence="11">
    <location>
        <position position="168"/>
    </location>
    <ligand>
        <name>ATP</name>
        <dbReference type="ChEBI" id="CHEBI:30616"/>
    </ligand>
</feature>
<dbReference type="InterPro" id="IPR011817">
    <property type="entry name" value="Uridylate_kinase"/>
</dbReference>
<dbReference type="GO" id="GO:0006225">
    <property type="term" value="P:UDP biosynthetic process"/>
    <property type="evidence" value="ECO:0007669"/>
    <property type="project" value="TreeGrafter"/>
</dbReference>
<comment type="catalytic activity">
    <reaction evidence="10 11">
        <text>UMP + ATP = UDP + ADP</text>
        <dbReference type="Rhea" id="RHEA:24400"/>
        <dbReference type="ChEBI" id="CHEBI:30616"/>
        <dbReference type="ChEBI" id="CHEBI:57865"/>
        <dbReference type="ChEBI" id="CHEBI:58223"/>
        <dbReference type="ChEBI" id="CHEBI:456216"/>
        <dbReference type="EC" id="2.7.4.22"/>
    </reaction>
</comment>
<evidence type="ECO:0000256" key="2">
    <source>
        <dbReference type="ARBA" id="ARBA00004791"/>
    </source>
</evidence>
<evidence type="ECO:0000313" key="14">
    <source>
        <dbReference type="Proteomes" id="UP000604381"/>
    </source>
</evidence>
<evidence type="ECO:0000256" key="9">
    <source>
        <dbReference type="ARBA" id="ARBA00022975"/>
    </source>
</evidence>
<comment type="pathway">
    <text evidence="2 11">Pyrimidine metabolism; CTP biosynthesis via de novo pathway; UDP from UMP (UMPK route): step 1/1.</text>
</comment>
<sequence length="239" mass="25739">MKRVLLKLSGEALMCKDTNLSIKQEMLDHFATEVKDAHSMGVQIALVVGAGNIIRGKTFAGANEETRIEGDYMGMLATIINSMALRSKMQSHGLDVRLQSALSMDQVAQLYIRDKALSGLEEGKILIFAGGTGNPFFTTDTAAALRASEINADALLKGTNVDGVYDKDPNEHADSKLIKEASFLDVINKELQVMDATAITMCKDQNIPIRVFNIHEPGNLRKVLAGEQLGTTISAAGAS</sequence>
<feature type="binding site" evidence="11">
    <location>
        <position position="71"/>
    </location>
    <ligand>
        <name>UMP</name>
        <dbReference type="ChEBI" id="CHEBI:57865"/>
    </ligand>
</feature>
<evidence type="ECO:0000256" key="6">
    <source>
        <dbReference type="ARBA" id="ARBA00022741"/>
    </source>
</evidence>